<comment type="similarity">
    <text evidence="3">Belongs to the CheB family.</text>
</comment>
<dbReference type="GO" id="GO:0006935">
    <property type="term" value="P:chemotaxis"/>
    <property type="evidence" value="ECO:0007669"/>
    <property type="project" value="UniProtKB-UniRule"/>
</dbReference>
<keyword evidence="3" id="KW-0963">Cytoplasm</keyword>
<dbReference type="InterPro" id="IPR000673">
    <property type="entry name" value="Sig_transdc_resp-reg_Me-estase"/>
</dbReference>
<dbReference type="Pfam" id="PF01339">
    <property type="entry name" value="CheB_methylest"/>
    <property type="match status" value="1"/>
</dbReference>
<dbReference type="SMART" id="SM00448">
    <property type="entry name" value="REC"/>
    <property type="match status" value="1"/>
</dbReference>
<dbReference type="GO" id="GO:0005737">
    <property type="term" value="C:cytoplasm"/>
    <property type="evidence" value="ECO:0007669"/>
    <property type="project" value="UniProtKB-SubCell"/>
</dbReference>
<dbReference type="EC" id="3.5.1.44" evidence="3"/>
<dbReference type="AlphaFoldDB" id="A0A3P5XHW3"/>
<accession>A0A3P5XHW3</accession>
<evidence type="ECO:0000256" key="2">
    <source>
        <dbReference type="ARBA" id="ARBA00048267"/>
    </source>
</evidence>
<gene>
    <name evidence="3 8" type="primary">cheB</name>
    <name evidence="8" type="ORF">FILTAD_02289</name>
</gene>
<dbReference type="CDD" id="cd16432">
    <property type="entry name" value="CheB_Rec"/>
    <property type="match status" value="1"/>
</dbReference>
<evidence type="ECO:0000256" key="1">
    <source>
        <dbReference type="ARBA" id="ARBA00022801"/>
    </source>
</evidence>
<dbReference type="InterPro" id="IPR008248">
    <property type="entry name" value="CheB-like"/>
</dbReference>
<dbReference type="Gene3D" id="3.40.50.180">
    <property type="entry name" value="Methylesterase CheB, C-terminal domain"/>
    <property type="match status" value="1"/>
</dbReference>
<evidence type="ECO:0000256" key="3">
    <source>
        <dbReference type="HAMAP-Rule" id="MF_00099"/>
    </source>
</evidence>
<dbReference type="Gene3D" id="3.40.50.2300">
    <property type="match status" value="1"/>
</dbReference>
<comment type="function">
    <text evidence="3">Involved in chemotaxis. Part of a chemotaxis signal transduction system that modulates chemotaxis in response to various stimuli. Catalyzes the demethylation of specific methylglutamate residues introduced into the chemoreceptors (methyl-accepting chemotaxis proteins or MCP) by CheR. Also mediates the irreversible deamidation of specific glutamine residues to glutamic acid.</text>
</comment>
<evidence type="ECO:0000313" key="8">
    <source>
        <dbReference type="EMBL" id="VDC29737.1"/>
    </source>
</evidence>
<evidence type="ECO:0000259" key="6">
    <source>
        <dbReference type="PROSITE" id="PS50110"/>
    </source>
</evidence>
<evidence type="ECO:0000256" key="5">
    <source>
        <dbReference type="PROSITE-ProRule" id="PRU00169"/>
    </source>
</evidence>
<feature type="active site" evidence="3 4">
    <location>
        <position position="223"/>
    </location>
</feature>
<dbReference type="PROSITE" id="PS50122">
    <property type="entry name" value="CHEB"/>
    <property type="match status" value="1"/>
</dbReference>
<protein>
    <recommendedName>
        <fullName evidence="3">Protein-glutamate methylesterase/protein-glutamine glutaminase</fullName>
        <ecNumber evidence="3">3.1.1.61</ecNumber>
        <ecNumber evidence="3">3.5.1.44</ecNumber>
    </recommendedName>
</protein>
<evidence type="ECO:0000313" key="9">
    <source>
        <dbReference type="Proteomes" id="UP000270468"/>
    </source>
</evidence>
<dbReference type="GO" id="GO:0000156">
    <property type="term" value="F:phosphorelay response regulator activity"/>
    <property type="evidence" value="ECO:0007669"/>
    <property type="project" value="InterPro"/>
</dbReference>
<dbReference type="Pfam" id="PF00072">
    <property type="entry name" value="Response_reg"/>
    <property type="match status" value="1"/>
</dbReference>
<dbReference type="GO" id="GO:0050568">
    <property type="term" value="F:protein-glutamine glutaminase activity"/>
    <property type="evidence" value="ECO:0007669"/>
    <property type="project" value="UniProtKB-UniRule"/>
</dbReference>
<feature type="domain" description="CheB-type methylesterase" evidence="7">
    <location>
        <begin position="184"/>
        <end position="378"/>
    </location>
</feature>
<keyword evidence="3 4" id="KW-0145">Chemotaxis</keyword>
<comment type="PTM">
    <text evidence="3">Phosphorylated by CheA. Phosphorylation of the N-terminal regulatory domain activates the methylesterase activity.</text>
</comment>
<dbReference type="CDD" id="cd17541">
    <property type="entry name" value="REC_CheB-like"/>
    <property type="match status" value="1"/>
</dbReference>
<dbReference type="InterPro" id="IPR001789">
    <property type="entry name" value="Sig_transdc_resp-reg_receiver"/>
</dbReference>
<dbReference type="InterPro" id="IPR035909">
    <property type="entry name" value="CheB_C"/>
</dbReference>
<comment type="domain">
    <text evidence="3">Contains a C-terminal catalytic domain, and an N-terminal region which modulates catalytic activity.</text>
</comment>
<keyword evidence="3 5" id="KW-0597">Phosphoprotein</keyword>
<feature type="active site" evidence="3 4">
    <location>
        <position position="320"/>
    </location>
</feature>
<dbReference type="EC" id="3.1.1.61" evidence="3"/>
<feature type="modified residue" description="4-aspartylphosphate" evidence="3 5">
    <location>
        <position position="59"/>
    </location>
</feature>
<feature type="active site" evidence="3 4">
    <location>
        <position position="196"/>
    </location>
</feature>
<comment type="catalytic activity">
    <reaction evidence="3">
        <text>L-glutaminyl-[protein] + H2O = L-glutamyl-[protein] + NH4(+)</text>
        <dbReference type="Rhea" id="RHEA:16441"/>
        <dbReference type="Rhea" id="RHEA-COMP:10207"/>
        <dbReference type="Rhea" id="RHEA-COMP:10208"/>
        <dbReference type="ChEBI" id="CHEBI:15377"/>
        <dbReference type="ChEBI" id="CHEBI:28938"/>
        <dbReference type="ChEBI" id="CHEBI:29973"/>
        <dbReference type="ChEBI" id="CHEBI:30011"/>
        <dbReference type="EC" id="3.5.1.44"/>
    </reaction>
</comment>
<dbReference type="PIRSF" id="PIRSF000876">
    <property type="entry name" value="RR_chemtxs_CheB"/>
    <property type="match status" value="1"/>
</dbReference>
<dbReference type="PANTHER" id="PTHR42872:SF3">
    <property type="entry name" value="PROTEIN-GLUTAMATE METHYLESTERASE_PROTEIN-GLUTAMINE GLUTAMINASE 1"/>
    <property type="match status" value="1"/>
</dbReference>
<dbReference type="Proteomes" id="UP000270468">
    <property type="component" value="Unassembled WGS sequence"/>
</dbReference>
<dbReference type="SUPFAM" id="SSF52738">
    <property type="entry name" value="Methylesterase CheB, C-terminal domain"/>
    <property type="match status" value="1"/>
</dbReference>
<reference evidence="8 9" key="1">
    <citation type="submission" date="2018-11" db="EMBL/GenBank/DDBJ databases">
        <authorList>
            <person name="Criscuolo A."/>
        </authorList>
    </citation>
    <scope>NUCLEOTIDE SEQUENCE [LARGE SCALE GENOMIC DNA]</scope>
    <source>
        <strain evidence="8">ATB-66</strain>
    </source>
</reference>
<organism evidence="8 9">
    <name type="scientific">Filibacter tadaridae</name>
    <dbReference type="NCBI Taxonomy" id="2483811"/>
    <lineage>
        <taxon>Bacteria</taxon>
        <taxon>Bacillati</taxon>
        <taxon>Bacillota</taxon>
        <taxon>Bacilli</taxon>
        <taxon>Bacillales</taxon>
        <taxon>Caryophanaceae</taxon>
        <taxon>Filibacter</taxon>
    </lineage>
</organism>
<feature type="domain" description="Response regulatory" evidence="6">
    <location>
        <begin position="8"/>
        <end position="125"/>
    </location>
</feature>
<dbReference type="PROSITE" id="PS50110">
    <property type="entry name" value="RESPONSE_REGULATORY"/>
    <property type="match status" value="1"/>
</dbReference>
<dbReference type="EMBL" id="UXAV01000042">
    <property type="protein sequence ID" value="VDC29737.1"/>
    <property type="molecule type" value="Genomic_DNA"/>
</dbReference>
<keyword evidence="9" id="KW-1185">Reference proteome</keyword>
<keyword evidence="1 3" id="KW-0378">Hydrolase</keyword>
<comment type="subcellular location">
    <subcellularLocation>
        <location evidence="3">Cytoplasm</location>
    </subcellularLocation>
</comment>
<dbReference type="NCBIfam" id="NF001965">
    <property type="entry name" value="PRK00742.1"/>
    <property type="match status" value="1"/>
</dbReference>
<dbReference type="PANTHER" id="PTHR42872">
    <property type="entry name" value="PROTEIN-GLUTAMATE METHYLESTERASE/PROTEIN-GLUTAMINE GLUTAMINASE"/>
    <property type="match status" value="1"/>
</dbReference>
<evidence type="ECO:0000259" key="7">
    <source>
        <dbReference type="PROSITE" id="PS50122"/>
    </source>
</evidence>
<name>A0A3P5XHW3_9BACL</name>
<comment type="catalytic activity">
    <reaction evidence="2 3">
        <text>[protein]-L-glutamate 5-O-methyl ester + H2O = L-glutamyl-[protein] + methanol + H(+)</text>
        <dbReference type="Rhea" id="RHEA:23236"/>
        <dbReference type="Rhea" id="RHEA-COMP:10208"/>
        <dbReference type="Rhea" id="RHEA-COMP:10311"/>
        <dbReference type="ChEBI" id="CHEBI:15377"/>
        <dbReference type="ChEBI" id="CHEBI:15378"/>
        <dbReference type="ChEBI" id="CHEBI:17790"/>
        <dbReference type="ChEBI" id="CHEBI:29973"/>
        <dbReference type="ChEBI" id="CHEBI:82795"/>
        <dbReference type="EC" id="3.1.1.61"/>
    </reaction>
</comment>
<dbReference type="HAMAP" id="MF_00099">
    <property type="entry name" value="CheB_chemtxs"/>
    <property type="match status" value="1"/>
</dbReference>
<dbReference type="SUPFAM" id="SSF52172">
    <property type="entry name" value="CheY-like"/>
    <property type="match status" value="1"/>
</dbReference>
<dbReference type="GO" id="GO:0008984">
    <property type="term" value="F:protein-glutamate methylesterase activity"/>
    <property type="evidence" value="ECO:0007669"/>
    <property type="project" value="UniProtKB-UniRule"/>
</dbReference>
<evidence type="ECO:0000256" key="4">
    <source>
        <dbReference type="PROSITE-ProRule" id="PRU00050"/>
    </source>
</evidence>
<dbReference type="InterPro" id="IPR011006">
    <property type="entry name" value="CheY-like_superfamily"/>
</dbReference>
<proteinExistence type="inferred from homology"/>
<sequence length="378" mass="40867">MKTGKVKRALVVDDSAFMRKLISDFLMSHPNIEVIGTARNGKVAIEKVAELKPDVITMDIEMPIMNGLEALQEIMEKHPTPVVMLSSTTRIGAENTMLAMEYGAVDFVAKPGGAISLNLYEVKDEIVKKVAVAAGVRVSNLTRQISSRRQITSTLANPPVKQEVVIPIVHKSSPRIDCLKDKITKTEKTFVIIGTSTGGPRALQEVLTQLPATIKAPILIVQHMPPGFTKSLANRLNGLSDIAVKEAEEGEPIVNGVAYIAPGGKHLTMRKTGMTYAVHLDETESPRMGHRPSVDVLLESASRIADLNFLTIIMTGMGYDGKKGTELLKKNGRTVTIAESATTAVVYGMPKSIVEAGLADEVVDVQHIAEVIMDLIKS</sequence>